<evidence type="ECO:0000313" key="2">
    <source>
        <dbReference type="Proteomes" id="UP000218288"/>
    </source>
</evidence>
<dbReference type="AlphaFoldDB" id="A0A160PK05"/>
<evidence type="ECO:0000313" key="1">
    <source>
        <dbReference type="EMBL" id="BAU93404.1"/>
    </source>
</evidence>
<accession>A0A160PK05</accession>
<proteinExistence type="predicted"/>
<sequence length="117" mass="12353">MAISASTTPQNAGSYFVGRPPAPFFGSVSEPMVIVLRKPASRQSHCEVGGEDESPDKGEVFHRLLAGLVSDAAEAWGRSQDAPLSLTTGVFPNGPSQRVGLTWFAVLATFRKAAVAH</sequence>
<name>A0A160PK05_9HYPH</name>
<protein>
    <submittedName>
        <fullName evidence="1">Choline/carnitine/betaine transporter</fullName>
    </submittedName>
</protein>
<reference evidence="1 2" key="1">
    <citation type="journal article" date="2016" name="Genome Announc.">
        <title>Complete Genome Sequence of Methylobacterium populi P-1M, Isolated from Pink-Pigmented Household Biofilm.</title>
        <authorList>
            <person name="Morohoshi T."/>
            <person name="Ikeda T."/>
        </authorList>
    </citation>
    <scope>NUCLEOTIDE SEQUENCE [LARGE SCALE GENOMIC DNA]</scope>
    <source>
        <strain evidence="1 2">P-1M</strain>
    </source>
</reference>
<organism evidence="1 2">
    <name type="scientific">Methylorubrum populi</name>
    <dbReference type="NCBI Taxonomy" id="223967"/>
    <lineage>
        <taxon>Bacteria</taxon>
        <taxon>Pseudomonadati</taxon>
        <taxon>Pseudomonadota</taxon>
        <taxon>Alphaproteobacteria</taxon>
        <taxon>Hyphomicrobiales</taxon>
        <taxon>Methylobacteriaceae</taxon>
        <taxon>Methylorubrum</taxon>
    </lineage>
</organism>
<dbReference type="Proteomes" id="UP000218288">
    <property type="component" value="Chromosome"/>
</dbReference>
<gene>
    <name evidence="1" type="ORF">MPPM_4799</name>
</gene>
<dbReference type="EMBL" id="AP014809">
    <property type="protein sequence ID" value="BAU93404.1"/>
    <property type="molecule type" value="Genomic_DNA"/>
</dbReference>